<dbReference type="SUPFAM" id="SSF48371">
    <property type="entry name" value="ARM repeat"/>
    <property type="match status" value="1"/>
</dbReference>
<keyword evidence="2" id="KW-0605">Phycobilisome</keyword>
<sequence>MKLRSIETTPSPNCMKLNLDEAASARPLTLMLGECASDAPGIFQALLTIEGIQSVFAINDFVTLTRKSSADWQPILAAAGRLLGLAEDADATLGDRLQADITQAEKTAPNAGSKNFGQVEVAIQKFRGIPVQVRVTDDTQQARVALPERFNQALQNAIVATGADYVAERIWAPYQPQFGDVEAIARQVAEELDSLIDAQDLAHLEQQAITSDSKIISSQRSQTELLADLQHSDWKQRLKAIQKIEIDKGTFPAVVKALQDDRATVRRWAAALLGASEQAEALPPLRQVLLTDPSPIVRRTAGDALSDLGNPQAIAAMVAALGDASSLVRWRAARFLNELGDASAIEPLTQAADAESEFDVRIEMTAAIDRIQAGKASQLPMWMRISNAS</sequence>
<organism evidence="4 5">
    <name type="scientific">Phormidesmis priestleyi</name>
    <dbReference type="NCBI Taxonomy" id="268141"/>
    <lineage>
        <taxon>Bacteria</taxon>
        <taxon>Bacillati</taxon>
        <taxon>Cyanobacteriota</taxon>
        <taxon>Cyanophyceae</taxon>
        <taxon>Leptolyngbyales</taxon>
        <taxon>Leptolyngbyaceae</taxon>
        <taxon>Phormidesmis</taxon>
    </lineage>
</organism>
<dbReference type="SMART" id="SM00567">
    <property type="entry name" value="EZ_HEAT"/>
    <property type="match status" value="3"/>
</dbReference>
<dbReference type="SUPFAM" id="SSF110836">
    <property type="entry name" value="Hypothetical protein SAV1430"/>
    <property type="match status" value="1"/>
</dbReference>
<dbReference type="GO" id="GO:0016491">
    <property type="term" value="F:oxidoreductase activity"/>
    <property type="evidence" value="ECO:0007669"/>
    <property type="project" value="TreeGrafter"/>
</dbReference>
<dbReference type="InterPro" id="IPR016024">
    <property type="entry name" value="ARM-type_fold"/>
</dbReference>
<dbReference type="SMART" id="SM00932">
    <property type="entry name" value="Nfu_N"/>
    <property type="match status" value="1"/>
</dbReference>
<dbReference type="InterPro" id="IPR011989">
    <property type="entry name" value="ARM-like"/>
</dbReference>
<dbReference type="GO" id="GO:0030089">
    <property type="term" value="C:phycobilisome"/>
    <property type="evidence" value="ECO:0007669"/>
    <property type="project" value="UniProtKB-KW"/>
</dbReference>
<dbReference type="PANTHER" id="PTHR12697">
    <property type="entry name" value="PBS LYASE HEAT-LIKE PROTEIN"/>
    <property type="match status" value="1"/>
</dbReference>
<evidence type="ECO:0000313" key="4">
    <source>
        <dbReference type="EMBL" id="PZO53372.1"/>
    </source>
</evidence>
<feature type="domain" description="Scaffold protein Nfu/NifU N-terminal" evidence="3">
    <location>
        <begin position="4"/>
        <end position="88"/>
    </location>
</feature>
<keyword evidence="4" id="KW-0456">Lyase</keyword>
<dbReference type="InterPro" id="IPR014824">
    <property type="entry name" value="Nfu/NifU_N"/>
</dbReference>
<evidence type="ECO:0000256" key="1">
    <source>
        <dbReference type="ARBA" id="ARBA00022549"/>
    </source>
</evidence>
<gene>
    <name evidence="4" type="ORF">DCF15_12725</name>
</gene>
<name>A0A2W4XAA4_9CYAN</name>
<dbReference type="AlphaFoldDB" id="A0A2W4XAA4"/>
<dbReference type="EMBL" id="QBMP01000129">
    <property type="protein sequence ID" value="PZO53372.1"/>
    <property type="molecule type" value="Genomic_DNA"/>
</dbReference>
<evidence type="ECO:0000256" key="2">
    <source>
        <dbReference type="ARBA" id="ARBA00022738"/>
    </source>
</evidence>
<dbReference type="Gene3D" id="3.30.1370.70">
    <property type="entry name" value="Scaffold protein Nfu/NifU, N-terminal domain"/>
    <property type="match status" value="1"/>
</dbReference>
<keyword evidence="1" id="KW-0042">Antenna complex</keyword>
<comment type="caution">
    <text evidence="4">The sequence shown here is derived from an EMBL/GenBank/DDBJ whole genome shotgun (WGS) entry which is preliminary data.</text>
</comment>
<evidence type="ECO:0000259" key="3">
    <source>
        <dbReference type="SMART" id="SM00932"/>
    </source>
</evidence>
<dbReference type="GO" id="GO:0016829">
    <property type="term" value="F:lyase activity"/>
    <property type="evidence" value="ECO:0007669"/>
    <property type="project" value="UniProtKB-KW"/>
</dbReference>
<dbReference type="InterPro" id="IPR036498">
    <property type="entry name" value="Nfu/NifU_N_sf"/>
</dbReference>
<dbReference type="Gene3D" id="1.25.10.10">
    <property type="entry name" value="Leucine-rich Repeat Variant"/>
    <property type="match status" value="1"/>
</dbReference>
<dbReference type="Proteomes" id="UP000249794">
    <property type="component" value="Unassembled WGS sequence"/>
</dbReference>
<evidence type="ECO:0000313" key="5">
    <source>
        <dbReference type="Proteomes" id="UP000249794"/>
    </source>
</evidence>
<dbReference type="Pfam" id="PF13646">
    <property type="entry name" value="HEAT_2"/>
    <property type="match status" value="1"/>
</dbReference>
<accession>A0A2W4XAA4</accession>
<dbReference type="PANTHER" id="PTHR12697:SF5">
    <property type="entry name" value="DEOXYHYPUSINE HYDROXYLASE"/>
    <property type="match status" value="1"/>
</dbReference>
<reference evidence="5" key="1">
    <citation type="submission" date="2018-04" db="EMBL/GenBank/DDBJ databases">
        <authorList>
            <person name="Cornet L."/>
        </authorList>
    </citation>
    <scope>NUCLEOTIDE SEQUENCE [LARGE SCALE GENOMIC DNA]</scope>
</reference>
<dbReference type="Pfam" id="PF13769">
    <property type="entry name" value="Virulence_fact"/>
    <property type="match status" value="1"/>
</dbReference>
<proteinExistence type="predicted"/>
<dbReference type="Pfam" id="PF08712">
    <property type="entry name" value="Nfu_N"/>
    <property type="match status" value="1"/>
</dbReference>
<protein>
    <submittedName>
        <fullName evidence="4">PBS lyase</fullName>
    </submittedName>
</protein>
<dbReference type="InterPro" id="IPR004155">
    <property type="entry name" value="PBS_lyase_HEAT"/>
</dbReference>
<dbReference type="InterPro" id="IPR025989">
    <property type="entry name" value="Virulence_F_dom"/>
</dbReference>
<reference evidence="4 5" key="2">
    <citation type="submission" date="2018-06" db="EMBL/GenBank/DDBJ databases">
        <title>Metagenomic assembly of (sub)arctic Cyanobacteria and their associated microbiome from non-axenic cultures.</title>
        <authorList>
            <person name="Baurain D."/>
        </authorList>
    </citation>
    <scope>NUCLEOTIDE SEQUENCE [LARGE SCALE GENOMIC DNA]</scope>
    <source>
        <strain evidence="4">ULC027bin1</strain>
    </source>
</reference>